<dbReference type="EMBL" id="KZ772718">
    <property type="protein sequence ID" value="PTQ39198.1"/>
    <property type="molecule type" value="Genomic_DNA"/>
</dbReference>
<dbReference type="Gramene" id="Mp7g01030.1">
    <property type="protein sequence ID" value="Mp7g01030.1.cds1"/>
    <property type="gene ID" value="Mp7g01030"/>
</dbReference>
<organism evidence="2 3">
    <name type="scientific">Marchantia polymorpha</name>
    <name type="common">Common liverwort</name>
    <name type="synonym">Marchantia aquatica</name>
    <dbReference type="NCBI Taxonomy" id="3197"/>
    <lineage>
        <taxon>Eukaryota</taxon>
        <taxon>Viridiplantae</taxon>
        <taxon>Streptophyta</taxon>
        <taxon>Embryophyta</taxon>
        <taxon>Marchantiophyta</taxon>
        <taxon>Marchantiopsida</taxon>
        <taxon>Marchantiidae</taxon>
        <taxon>Marchantiales</taxon>
        <taxon>Marchantiaceae</taxon>
        <taxon>Marchantia</taxon>
    </lineage>
</organism>
<evidence type="ECO:0000313" key="2">
    <source>
        <dbReference type="EMBL" id="PTQ39198.1"/>
    </source>
</evidence>
<dbReference type="AlphaFoldDB" id="A0A2R6WZB4"/>
<feature type="compositionally biased region" description="Polar residues" evidence="1">
    <location>
        <begin position="126"/>
        <end position="143"/>
    </location>
</feature>
<keyword evidence="3" id="KW-1185">Reference proteome</keyword>
<protein>
    <submittedName>
        <fullName evidence="2">Uncharacterized protein</fullName>
    </submittedName>
</protein>
<proteinExistence type="predicted"/>
<reference evidence="3" key="1">
    <citation type="journal article" date="2017" name="Cell">
        <title>Insights into land plant evolution garnered from the Marchantia polymorpha genome.</title>
        <authorList>
            <person name="Bowman J.L."/>
            <person name="Kohchi T."/>
            <person name="Yamato K.T."/>
            <person name="Jenkins J."/>
            <person name="Shu S."/>
            <person name="Ishizaki K."/>
            <person name="Yamaoka S."/>
            <person name="Nishihama R."/>
            <person name="Nakamura Y."/>
            <person name="Berger F."/>
            <person name="Adam C."/>
            <person name="Aki S.S."/>
            <person name="Althoff F."/>
            <person name="Araki T."/>
            <person name="Arteaga-Vazquez M.A."/>
            <person name="Balasubrmanian S."/>
            <person name="Barry K."/>
            <person name="Bauer D."/>
            <person name="Boehm C.R."/>
            <person name="Briginshaw L."/>
            <person name="Caballero-Perez J."/>
            <person name="Catarino B."/>
            <person name="Chen F."/>
            <person name="Chiyoda S."/>
            <person name="Chovatia M."/>
            <person name="Davies K.M."/>
            <person name="Delmans M."/>
            <person name="Demura T."/>
            <person name="Dierschke T."/>
            <person name="Dolan L."/>
            <person name="Dorantes-Acosta A.E."/>
            <person name="Eklund D.M."/>
            <person name="Florent S.N."/>
            <person name="Flores-Sandoval E."/>
            <person name="Fujiyama A."/>
            <person name="Fukuzawa H."/>
            <person name="Galik B."/>
            <person name="Grimanelli D."/>
            <person name="Grimwood J."/>
            <person name="Grossniklaus U."/>
            <person name="Hamada T."/>
            <person name="Haseloff J."/>
            <person name="Hetherington A.J."/>
            <person name="Higo A."/>
            <person name="Hirakawa Y."/>
            <person name="Hundley H.N."/>
            <person name="Ikeda Y."/>
            <person name="Inoue K."/>
            <person name="Inoue S.I."/>
            <person name="Ishida S."/>
            <person name="Jia Q."/>
            <person name="Kakita M."/>
            <person name="Kanazawa T."/>
            <person name="Kawai Y."/>
            <person name="Kawashima T."/>
            <person name="Kennedy M."/>
            <person name="Kinose K."/>
            <person name="Kinoshita T."/>
            <person name="Kohara Y."/>
            <person name="Koide E."/>
            <person name="Komatsu K."/>
            <person name="Kopischke S."/>
            <person name="Kubo M."/>
            <person name="Kyozuka J."/>
            <person name="Lagercrantz U."/>
            <person name="Lin S.S."/>
            <person name="Lindquist E."/>
            <person name="Lipzen A.M."/>
            <person name="Lu C.W."/>
            <person name="De Luna E."/>
            <person name="Martienssen R.A."/>
            <person name="Minamino N."/>
            <person name="Mizutani M."/>
            <person name="Mizutani M."/>
            <person name="Mochizuki N."/>
            <person name="Monte I."/>
            <person name="Mosher R."/>
            <person name="Nagasaki H."/>
            <person name="Nakagami H."/>
            <person name="Naramoto S."/>
            <person name="Nishitani K."/>
            <person name="Ohtani M."/>
            <person name="Okamoto T."/>
            <person name="Okumura M."/>
            <person name="Phillips J."/>
            <person name="Pollak B."/>
            <person name="Reinders A."/>
            <person name="Rovekamp M."/>
            <person name="Sano R."/>
            <person name="Sawa S."/>
            <person name="Schmid M.W."/>
            <person name="Shirakawa M."/>
            <person name="Solano R."/>
            <person name="Spunde A."/>
            <person name="Suetsugu N."/>
            <person name="Sugano S."/>
            <person name="Sugiyama A."/>
            <person name="Sun R."/>
            <person name="Suzuki Y."/>
            <person name="Takenaka M."/>
            <person name="Takezawa D."/>
            <person name="Tomogane H."/>
            <person name="Tsuzuki M."/>
            <person name="Ueda T."/>
            <person name="Umeda M."/>
            <person name="Ward J.M."/>
            <person name="Watanabe Y."/>
            <person name="Yazaki K."/>
            <person name="Yokoyama R."/>
            <person name="Yoshitake Y."/>
            <person name="Yotsui I."/>
            <person name="Zachgo S."/>
            <person name="Schmutz J."/>
        </authorList>
    </citation>
    <scope>NUCLEOTIDE SEQUENCE [LARGE SCALE GENOMIC DNA]</scope>
    <source>
        <strain evidence="3">Tak-1</strain>
    </source>
</reference>
<sequence length="150" mass="16430">MSSTRVQACLKLVHGSSKQVTVTSQSSPAEPHQREGRQKAKRLCRTGRRYVYPVRHSNASRLANIWPLRPASRPARQEELFWGSSIGNLRVSMASFVRSAAIGKSGNREIGNRTAKRKLEPVSARLTDSNASGEWNAESQESGHGTGCGD</sequence>
<name>A0A2R6WZB4_MARPO</name>
<dbReference type="Proteomes" id="UP000244005">
    <property type="component" value="Unassembled WGS sequence"/>
</dbReference>
<accession>A0A2R6WZB4</accession>
<feature type="region of interest" description="Disordered" evidence="1">
    <location>
        <begin position="19"/>
        <end position="40"/>
    </location>
</feature>
<evidence type="ECO:0000313" key="3">
    <source>
        <dbReference type="Proteomes" id="UP000244005"/>
    </source>
</evidence>
<gene>
    <name evidence="2" type="ORF">MARPO_0046s0021</name>
</gene>
<feature type="region of interest" description="Disordered" evidence="1">
    <location>
        <begin position="112"/>
        <end position="150"/>
    </location>
</feature>
<evidence type="ECO:0000256" key="1">
    <source>
        <dbReference type="SAM" id="MobiDB-lite"/>
    </source>
</evidence>